<sequence>MYSLIVNSLYYMALFLIKSSAFKNYFSHYTETSPLALEKVKLTYFLEASNII</sequence>
<gene>
    <name evidence="1" type="ORF">STRPS_0721</name>
</gene>
<name>G5K9H7_9STRE</name>
<dbReference type="EMBL" id="AEUY02000005">
    <property type="protein sequence ID" value="EHI65409.1"/>
    <property type="molecule type" value="Genomic_DNA"/>
</dbReference>
<protein>
    <submittedName>
        <fullName evidence="1">Uncharacterized protein</fullName>
    </submittedName>
</protein>
<evidence type="ECO:0000313" key="2">
    <source>
        <dbReference type="Proteomes" id="UP000003217"/>
    </source>
</evidence>
<dbReference type="Proteomes" id="UP000003217">
    <property type="component" value="Unassembled WGS sequence"/>
</dbReference>
<reference evidence="1 2" key="1">
    <citation type="journal article" date="2014" name="Int. J. Syst. Evol. Microbiol.">
        <title>Phylogenomics and the dynamic genome evolution of the genus Streptococcus.</title>
        <authorList>
            <consortium name="The Broad Institute Genome Sequencing Platform"/>
            <person name="Richards V.P."/>
            <person name="Palmer S.R."/>
            <person name="Pavinski Bitar P.D."/>
            <person name="Qin X."/>
            <person name="Weinstock G.M."/>
            <person name="Highlander S.K."/>
            <person name="Town C.D."/>
            <person name="Burne R.A."/>
            <person name="Stanhope M.J."/>
        </authorList>
    </citation>
    <scope>NUCLEOTIDE SEQUENCE [LARGE SCALE GENOMIC DNA]</scope>
    <source>
        <strain evidence="1 2">LQ 940-04</strain>
    </source>
</reference>
<keyword evidence="2" id="KW-1185">Reference proteome</keyword>
<proteinExistence type="predicted"/>
<evidence type="ECO:0000313" key="1">
    <source>
        <dbReference type="EMBL" id="EHI65409.1"/>
    </source>
</evidence>
<dbReference type="AlphaFoldDB" id="G5K9H7"/>
<organism evidence="1 2">
    <name type="scientific">Streptococcus pseudoporcinus LQ 940-04</name>
    <dbReference type="NCBI Taxonomy" id="875093"/>
    <lineage>
        <taxon>Bacteria</taxon>
        <taxon>Bacillati</taxon>
        <taxon>Bacillota</taxon>
        <taxon>Bacilli</taxon>
        <taxon>Lactobacillales</taxon>
        <taxon>Streptococcaceae</taxon>
        <taxon>Streptococcus</taxon>
    </lineage>
</organism>
<accession>G5K9H7</accession>
<comment type="caution">
    <text evidence="1">The sequence shown here is derived from an EMBL/GenBank/DDBJ whole genome shotgun (WGS) entry which is preliminary data.</text>
</comment>